<protein>
    <submittedName>
        <fullName evidence="1">Uncharacterized protein</fullName>
    </submittedName>
</protein>
<evidence type="ECO:0000313" key="1">
    <source>
        <dbReference type="EMBL" id="MCI4375093.1"/>
    </source>
</evidence>
<gene>
    <name evidence="1" type="ORF">PGIGA_G00105220</name>
</gene>
<evidence type="ECO:0000313" key="2">
    <source>
        <dbReference type="Proteomes" id="UP000829447"/>
    </source>
</evidence>
<feature type="non-terminal residue" evidence="1">
    <location>
        <position position="193"/>
    </location>
</feature>
<proteinExistence type="predicted"/>
<sequence>MNKESPGLAQWIPIMKEELGELNKEVQREGGEKGKGHQYLMKCKLFWLTIWMSMREAGQRVQPNLSRHMVASINWTFKKTTVFAELRDENQVEVDHGHCGSPLCSMVMSQCALPSALPPYSPFLNPIEEIFSASPCTAGMHMSVRNFCRQWKELGGDYTQLYPGMEKAHQGCFPPLPGQVMWPEPVQRQDGFI</sequence>
<dbReference type="EMBL" id="CM040455">
    <property type="protein sequence ID" value="MCI4375093.1"/>
    <property type="molecule type" value="Genomic_DNA"/>
</dbReference>
<organism evidence="1 2">
    <name type="scientific">Pangasianodon gigas</name>
    <name type="common">Mekong giant catfish</name>
    <name type="synonym">Pangasius gigas</name>
    <dbReference type="NCBI Taxonomy" id="30993"/>
    <lineage>
        <taxon>Eukaryota</taxon>
        <taxon>Metazoa</taxon>
        <taxon>Chordata</taxon>
        <taxon>Craniata</taxon>
        <taxon>Vertebrata</taxon>
        <taxon>Euteleostomi</taxon>
        <taxon>Actinopterygii</taxon>
        <taxon>Neopterygii</taxon>
        <taxon>Teleostei</taxon>
        <taxon>Ostariophysi</taxon>
        <taxon>Siluriformes</taxon>
        <taxon>Pangasiidae</taxon>
        <taxon>Pangasianodon</taxon>
    </lineage>
</organism>
<keyword evidence="2" id="KW-1185">Reference proteome</keyword>
<comment type="caution">
    <text evidence="1">The sequence shown here is derived from an EMBL/GenBank/DDBJ whole genome shotgun (WGS) entry which is preliminary data.</text>
</comment>
<name>A0ACC5W906_PANGG</name>
<reference evidence="1 2" key="1">
    <citation type="journal article" date="2022" name="bioRxiv">
        <title>An ancient truncated duplication of the anti-Mullerian hormone receptor type 2 gene is a potential conserved master sex determinant in the Pangasiidae catfish family.</title>
        <authorList>
            <person name="Wen M."/>
            <person name="Pan Q."/>
            <person name="Jouanno E."/>
            <person name="Montfort J."/>
            <person name="Zahm M."/>
            <person name="Cabau C."/>
            <person name="Klopp C."/>
            <person name="Iampietro C."/>
            <person name="Roques C."/>
            <person name="Bouchez O."/>
            <person name="Castinel A."/>
            <person name="Donnadieu C."/>
            <person name="Parrinello H."/>
            <person name="Poncet C."/>
            <person name="Belmonte E."/>
            <person name="Gautier V."/>
            <person name="Avarre J.-C."/>
            <person name="Dugue R."/>
            <person name="Gustiano R."/>
            <person name="Ha T.T.T."/>
            <person name="Campet M."/>
            <person name="Sriphairoj K."/>
            <person name="Ribolli J."/>
            <person name="de Almeida F.L."/>
            <person name="Desvignes T."/>
            <person name="Postlethwait J.H."/>
            <person name="Bucao C.F."/>
            <person name="Robinson-Rechavi M."/>
            <person name="Bobe J."/>
            <person name="Herpin A."/>
            <person name="Guiguen Y."/>
        </authorList>
    </citation>
    <scope>NUCLEOTIDE SEQUENCE [LARGE SCALE GENOMIC DNA]</scope>
    <source>
        <strain evidence="1">YG-Dec2019</strain>
    </source>
</reference>
<dbReference type="Proteomes" id="UP000829447">
    <property type="component" value="Linkage Group LG2"/>
</dbReference>
<accession>A0ACC5W906</accession>